<dbReference type="EMBL" id="FNIG01000010">
    <property type="protein sequence ID" value="SDN86177.1"/>
    <property type="molecule type" value="Genomic_DNA"/>
</dbReference>
<dbReference type="RefSeq" id="WP_093857636.1">
    <property type="nucleotide sequence ID" value="NZ_BJVZ01000007.1"/>
</dbReference>
<dbReference type="AlphaFoldDB" id="A0A1H0EUR3"/>
<dbReference type="STRING" id="237069.SAMN05216498_0074"/>
<evidence type="ECO:0000313" key="1">
    <source>
        <dbReference type="EMBL" id="SDN86177.1"/>
    </source>
</evidence>
<keyword evidence="2" id="KW-1185">Reference proteome</keyword>
<gene>
    <name evidence="1" type="ORF">SAMN05216498_0074</name>
</gene>
<evidence type="ECO:0000313" key="2">
    <source>
        <dbReference type="Proteomes" id="UP000199334"/>
    </source>
</evidence>
<accession>A0A1H0EUR3</accession>
<proteinExistence type="predicted"/>
<reference evidence="1 2" key="1">
    <citation type="submission" date="2016-10" db="EMBL/GenBank/DDBJ databases">
        <authorList>
            <person name="de Groot N.N."/>
        </authorList>
    </citation>
    <scope>NUCLEOTIDE SEQUENCE [LARGE SCALE GENOMIC DNA]</scope>
    <source>
        <strain evidence="1 2">CGMCC 1.3442</strain>
    </source>
</reference>
<organism evidence="1 2">
    <name type="scientific">Tenuibacillus multivorans</name>
    <dbReference type="NCBI Taxonomy" id="237069"/>
    <lineage>
        <taxon>Bacteria</taxon>
        <taxon>Bacillati</taxon>
        <taxon>Bacillota</taxon>
        <taxon>Bacilli</taxon>
        <taxon>Bacillales</taxon>
        <taxon>Bacillaceae</taxon>
        <taxon>Tenuibacillus</taxon>
    </lineage>
</organism>
<name>A0A1H0EUR3_9BACI</name>
<protein>
    <submittedName>
        <fullName evidence="1">Uncharacterized protein</fullName>
    </submittedName>
</protein>
<sequence>MDFFSLPKFFHGRKPKIERNNHETEVLAHHIKSPKSPLNERILWSIFRELSTKEPNLPYKKLNLKQSLLKHVSYGLNFEESLTYRELDIFPQKPFIKVLLIDSSFSMKAALDDILNIIEKSTYHIMFYHDVDLHDYSFKKPSKIKFIGGTSHAKPLKRIHQVSEDLGVVLQIEHISDAEISNRDQLETYQIIKKIDHGSSEYELIMPAYFKT</sequence>
<dbReference type="Proteomes" id="UP000199334">
    <property type="component" value="Unassembled WGS sequence"/>
</dbReference>